<evidence type="ECO:0000256" key="6">
    <source>
        <dbReference type="PIRNR" id="PIRNR003101"/>
    </source>
</evidence>
<name>A0A0S7BA49_9CHLR</name>
<dbReference type="GO" id="GO:0043093">
    <property type="term" value="P:FtsZ-dependent cytokinesis"/>
    <property type="evidence" value="ECO:0007669"/>
    <property type="project" value="UniProtKB-UniRule"/>
</dbReference>
<reference evidence="8" key="1">
    <citation type="submission" date="2015-07" db="EMBL/GenBank/DDBJ databases">
        <title>Draft Genome Sequences of Anaerolinea thermolimosa IMO-1, Bellilinea caldifistulae GOMI-1, Leptolinea tardivitalis YMTK-2, Levilinea saccharolytica KIBI-1,Longilinea arvoryzae KOME-1, Previously Described as Members of the Anaerolineaceae (Chloroflexi).</title>
        <authorList>
            <person name="Sekiguchi Y."/>
            <person name="Ohashi A."/>
            <person name="Matsuura N."/>
            <person name="Tourlousse M.D."/>
        </authorList>
    </citation>
    <scope>NUCLEOTIDE SEQUENCE [LARGE SCALE GENOMIC DNA]</scope>
    <source>
        <strain evidence="8">KOME-1</strain>
    </source>
</reference>
<dbReference type="PANTHER" id="PTHR32432">
    <property type="entry name" value="CELL DIVISION PROTEIN FTSA-RELATED"/>
    <property type="match status" value="1"/>
</dbReference>
<dbReference type="GO" id="GO:0009898">
    <property type="term" value="C:cytoplasmic side of plasma membrane"/>
    <property type="evidence" value="ECO:0007669"/>
    <property type="project" value="UniProtKB-UniRule"/>
</dbReference>
<dbReference type="EMBL" id="DF967972">
    <property type="protein sequence ID" value="GAP14270.1"/>
    <property type="molecule type" value="Genomic_DNA"/>
</dbReference>
<dbReference type="InterPro" id="IPR043129">
    <property type="entry name" value="ATPase_NBD"/>
</dbReference>
<evidence type="ECO:0000256" key="5">
    <source>
        <dbReference type="HAMAP-Rule" id="MF_02033"/>
    </source>
</evidence>
<dbReference type="AlphaFoldDB" id="A0A0S7BA49"/>
<comment type="similarity">
    <text evidence="5 6">Belongs to the FtsA/MreB family.</text>
</comment>
<sequence length="413" mass="44028">MDEPIVVGIDIGTTKICTLVARVEGERNLRILGVGIEPSQGIRKGTIVDLAAASQSIARSVEKAQRTSGLEITSALVSLAGANVSSVNSRGVVGITGGVIDEDDVARALEAAQAVAIPHNREIIHVIQRGFIVDGQDGVRSPIGMHGYRLEVEAHIITAAASTVENLRQCVQAAGVEVTQFVLNPLASAEVVLSETERQMGVVVCDIGGGTTDMAIYIDGDIWHTMVLAVGGNHITSDIAHGLRLSIPQAEEIKKTYGHAIELEISDEETFSVRAFGEDLPVQVSRKELAHIIEARVAEIFELVLQEIKRSGYDGLLPAGMVLTGGSSLLPAMRNLASQVMGLPVRLARPENLVGLTDQLNSPAYSTSVGLLYWALLMSETMPVHSRRSSRSGAGGTSVDLEKLKEFLKRLLP</sequence>
<organism evidence="8">
    <name type="scientific">Longilinea arvoryzae</name>
    <dbReference type="NCBI Taxonomy" id="360412"/>
    <lineage>
        <taxon>Bacteria</taxon>
        <taxon>Bacillati</taxon>
        <taxon>Chloroflexota</taxon>
        <taxon>Anaerolineae</taxon>
        <taxon>Anaerolineales</taxon>
        <taxon>Anaerolineaceae</taxon>
        <taxon>Longilinea</taxon>
    </lineage>
</organism>
<dbReference type="RefSeq" id="WP_075073542.1">
    <property type="nucleotide sequence ID" value="NZ_DF967972.1"/>
</dbReference>
<accession>A0A0S7BA49</accession>
<dbReference type="InterPro" id="IPR050696">
    <property type="entry name" value="FtsA/MreB"/>
</dbReference>
<evidence type="ECO:0000313" key="9">
    <source>
        <dbReference type="Proteomes" id="UP000055060"/>
    </source>
</evidence>
<evidence type="ECO:0000256" key="1">
    <source>
        <dbReference type="ARBA" id="ARBA00022475"/>
    </source>
</evidence>
<keyword evidence="9" id="KW-1185">Reference proteome</keyword>
<dbReference type="Proteomes" id="UP000055060">
    <property type="component" value="Unassembled WGS sequence"/>
</dbReference>
<keyword evidence="2 5" id="KW-0132">Cell division</keyword>
<comment type="subunit">
    <text evidence="5">Self-interacts. Interacts with FtsZ.</text>
</comment>
<evidence type="ECO:0000256" key="3">
    <source>
        <dbReference type="ARBA" id="ARBA00023136"/>
    </source>
</evidence>
<proteinExistence type="inferred from homology"/>
<evidence type="ECO:0000256" key="4">
    <source>
        <dbReference type="ARBA" id="ARBA00023306"/>
    </source>
</evidence>
<keyword evidence="3 5" id="KW-0472">Membrane</keyword>
<protein>
    <recommendedName>
        <fullName evidence="5 6">Cell division protein FtsA</fullName>
    </recommendedName>
</protein>
<gene>
    <name evidence="5" type="primary">ftsA</name>
    <name evidence="8" type="ORF">LARV_02036</name>
</gene>
<feature type="domain" description="SHS2" evidence="7">
    <location>
        <begin position="6"/>
        <end position="192"/>
    </location>
</feature>
<dbReference type="InterPro" id="IPR020823">
    <property type="entry name" value="Cell_div_FtsA"/>
</dbReference>
<comment type="subcellular location">
    <subcellularLocation>
        <location evidence="5">Cell membrane</location>
        <topology evidence="5">Peripheral membrane protein</topology>
        <orientation evidence="5">Cytoplasmic side</orientation>
    </subcellularLocation>
    <text evidence="5">Localizes to the Z ring in an FtsZ-dependent manner. Targeted to the membrane through a conserved C-terminal amphipathic helix.</text>
</comment>
<dbReference type="PIRSF" id="PIRSF003101">
    <property type="entry name" value="FtsA"/>
    <property type="match status" value="1"/>
</dbReference>
<dbReference type="STRING" id="360412.LARV_02036"/>
<evidence type="ECO:0000256" key="2">
    <source>
        <dbReference type="ARBA" id="ARBA00022618"/>
    </source>
</evidence>
<dbReference type="Pfam" id="PF02491">
    <property type="entry name" value="SHS2_FTSA"/>
    <property type="match status" value="1"/>
</dbReference>
<keyword evidence="4 5" id="KW-0131">Cell cycle</keyword>
<dbReference type="SMART" id="SM00842">
    <property type="entry name" value="FtsA"/>
    <property type="match status" value="1"/>
</dbReference>
<dbReference type="SUPFAM" id="SSF53067">
    <property type="entry name" value="Actin-like ATPase domain"/>
    <property type="match status" value="2"/>
</dbReference>
<evidence type="ECO:0000313" key="8">
    <source>
        <dbReference type="EMBL" id="GAP14270.1"/>
    </source>
</evidence>
<dbReference type="Gene3D" id="3.30.1490.110">
    <property type="match status" value="1"/>
</dbReference>
<evidence type="ECO:0000259" key="7">
    <source>
        <dbReference type="SMART" id="SM00842"/>
    </source>
</evidence>
<comment type="function">
    <text evidence="5 6">Cell division protein that is involved in the assembly of the Z ring. May serve as a membrane anchor for the Z ring.</text>
</comment>
<dbReference type="CDD" id="cd24048">
    <property type="entry name" value="ASKHA_NBD_FtsA"/>
    <property type="match status" value="1"/>
</dbReference>
<dbReference type="HAMAP" id="MF_02033">
    <property type="entry name" value="FtsA"/>
    <property type="match status" value="1"/>
</dbReference>
<dbReference type="GO" id="GO:0032153">
    <property type="term" value="C:cell division site"/>
    <property type="evidence" value="ECO:0007669"/>
    <property type="project" value="UniProtKB-UniRule"/>
</dbReference>
<keyword evidence="1 5" id="KW-1003">Cell membrane</keyword>
<dbReference type="InterPro" id="IPR003494">
    <property type="entry name" value="SHS2_FtsA"/>
</dbReference>
<dbReference type="NCBIfam" id="TIGR01174">
    <property type="entry name" value="ftsA"/>
    <property type="match status" value="1"/>
</dbReference>
<dbReference type="Gene3D" id="3.30.420.40">
    <property type="match status" value="2"/>
</dbReference>
<dbReference type="OrthoDB" id="9768127at2"/>
<dbReference type="PANTHER" id="PTHR32432:SF4">
    <property type="entry name" value="CELL DIVISION PROTEIN FTSA"/>
    <property type="match status" value="1"/>
</dbReference>
<dbReference type="Pfam" id="PF14450">
    <property type="entry name" value="FtsA"/>
    <property type="match status" value="2"/>
</dbReference>